<dbReference type="GO" id="GO:0098794">
    <property type="term" value="C:postsynapse"/>
    <property type="evidence" value="ECO:0007669"/>
    <property type="project" value="TreeGrafter"/>
</dbReference>
<evidence type="ECO:0000256" key="1">
    <source>
        <dbReference type="ARBA" id="ARBA00004651"/>
    </source>
</evidence>
<comment type="subcellular location">
    <subcellularLocation>
        <location evidence="1">Cell membrane</location>
        <topology evidence="1">Multi-pass membrane protein</topology>
    </subcellularLocation>
</comment>
<dbReference type="InterPro" id="IPR004836">
    <property type="entry name" value="Na_Ca_Ex"/>
</dbReference>
<dbReference type="SMART" id="SM00237">
    <property type="entry name" value="Calx_beta"/>
    <property type="match status" value="2"/>
</dbReference>
<evidence type="ECO:0000256" key="3">
    <source>
        <dbReference type="ARBA" id="ARBA00022448"/>
    </source>
</evidence>
<evidence type="ECO:0000256" key="17">
    <source>
        <dbReference type="ARBA" id="ARBA00023180"/>
    </source>
</evidence>
<feature type="transmembrane region" description="Helical" evidence="20">
    <location>
        <begin position="216"/>
        <end position="236"/>
    </location>
</feature>
<dbReference type="Pfam" id="PF03160">
    <property type="entry name" value="Calx-beta"/>
    <property type="match status" value="1"/>
</dbReference>
<dbReference type="Pfam" id="PF16494">
    <property type="entry name" value="Na_Ca_ex_C"/>
    <property type="match status" value="1"/>
</dbReference>
<evidence type="ECO:0000256" key="21">
    <source>
        <dbReference type="SAM" id="SignalP"/>
    </source>
</evidence>
<evidence type="ECO:0000256" key="12">
    <source>
        <dbReference type="ARBA" id="ARBA00022860"/>
    </source>
</evidence>
<feature type="domain" description="Calx-beta" evidence="22">
    <location>
        <begin position="518"/>
        <end position="618"/>
    </location>
</feature>
<dbReference type="GO" id="GO:0030424">
    <property type="term" value="C:axon"/>
    <property type="evidence" value="ECO:0007669"/>
    <property type="project" value="TreeGrafter"/>
</dbReference>
<keyword evidence="7 20" id="KW-0812">Transmembrane</keyword>
<sequence length="919" mass="101059">MSYAKRLALHSGVIFVTWCAFLQQTVNATEGCPGLRTDCKPGIVLPVWGGNPSTGVIVGRAFVYLLALLFLFLGVSIISDRFMSAIEIITSKEKEIRVTDKQTGKERIVTVKIWNETVSNLTLMALGSSAPEILLSAIEICGNNFDAGELGPSTIVGSAAFNLLIIIAVCVYVIPDGECRRIKHLRVFAITASTSVLAYVWLYIILAVSSKDEVEIWEALLTLAFFPFMVISAYIADRRLLFYRALRKGRRKQKRGGMTVIQTGDYDVVGVQVKDGFVDGNVADGRYQPGAAEAGQQFDDDELLHDLTEDRREKAIQALKDIRQKHPDADRETVERLLEQENLKLQPKSRAFYRIEATRKMVGSGNVLKMKHEKLEKASSSLADTKMEMQDIEYEDPQVVRVNFDPVHYIVKENCGSVFMNISRTGGDPNNTVFVDFRTEDGTAKAGEDYEKTEGSICFRPGETSKTFSVVIVDDDIFEEDEHFYVHLGNVRVAGADGDLVRNKYRGPAGKVGKDGVATVTILDDDYPGIFTFEEEKHQVTEADGTINIKVIRHTGARGTVRVPYHTMEGTAKGGGDDYEDAVGELEFSNDETWKNIEINIIDDEEYEKKETFYVLLGEPKIVKDEDDDSGAGTEVGYDPEKERLEELGKPRLGDVPKAEVTILESKEFKNTVDKLLVKANLALVVGTSSWKEQFTDALTVSGSGDDDDSDEPTTPTYGDYMMHYLTVFWKLLFAIVPPTDIWGGWACFVASIVMIGVLTMVIGDVASHFGCTIGLADSVVAITFVALGTSLPDTFASKVAAVGDEYADSSIGNVTGSNSVNVFLGLGVAWSIAAIAKAARGVKFIVPAGNLGFSVVIFCVTAVTAIAVMMLRRSKRVGGELGGTKSYKLPTSLFFCFLWIFYIVMSSLQTYCHINVSF</sequence>
<keyword evidence="18" id="KW-0739">Sodium transport</keyword>
<dbReference type="AlphaFoldDB" id="A0AAU9WWW3"/>
<evidence type="ECO:0000256" key="8">
    <source>
        <dbReference type="ARBA" id="ARBA00022723"/>
    </source>
</evidence>
<dbReference type="Proteomes" id="UP001159428">
    <property type="component" value="Unassembled WGS sequence"/>
</dbReference>
<feature type="transmembrane region" description="Helical" evidence="20">
    <location>
        <begin position="743"/>
        <end position="763"/>
    </location>
</feature>
<keyword evidence="24" id="KW-1185">Reference proteome</keyword>
<keyword evidence="10" id="KW-0677">Repeat</keyword>
<evidence type="ECO:0000313" key="23">
    <source>
        <dbReference type="EMBL" id="CAH3128935.1"/>
    </source>
</evidence>
<dbReference type="SUPFAM" id="SSF141072">
    <property type="entry name" value="CalX-like"/>
    <property type="match status" value="2"/>
</dbReference>
<feature type="domain" description="Calx-beta" evidence="22">
    <location>
        <begin position="390"/>
        <end position="489"/>
    </location>
</feature>
<keyword evidence="13 20" id="KW-1133">Transmembrane helix</keyword>
<name>A0AAU9WWW3_9CNID</name>
<dbReference type="InterPro" id="IPR004837">
    <property type="entry name" value="NaCa_Exmemb"/>
</dbReference>
<dbReference type="Gene3D" id="2.60.40.2030">
    <property type="match status" value="2"/>
</dbReference>
<feature type="transmembrane region" description="Helical" evidence="20">
    <location>
        <begin position="150"/>
        <end position="175"/>
    </location>
</feature>
<dbReference type="GO" id="GO:0042383">
    <property type="term" value="C:sarcolemma"/>
    <property type="evidence" value="ECO:0007669"/>
    <property type="project" value="TreeGrafter"/>
</dbReference>
<dbReference type="GO" id="GO:0005516">
    <property type="term" value="F:calmodulin binding"/>
    <property type="evidence" value="ECO:0007669"/>
    <property type="project" value="UniProtKB-KW"/>
</dbReference>
<gene>
    <name evidence="23" type="ORF">PMEA_00013192</name>
</gene>
<evidence type="ECO:0000256" key="9">
    <source>
        <dbReference type="ARBA" id="ARBA00022729"/>
    </source>
</evidence>
<dbReference type="InterPro" id="IPR044880">
    <property type="entry name" value="NCX_ion-bd_dom_sf"/>
</dbReference>
<feature type="transmembrane region" description="Helical" evidence="20">
    <location>
        <begin position="852"/>
        <end position="872"/>
    </location>
</feature>
<dbReference type="InterPro" id="IPR051171">
    <property type="entry name" value="CaCA"/>
</dbReference>
<protein>
    <recommendedName>
        <fullName evidence="22">Calx-beta domain-containing protein</fullName>
    </recommendedName>
</protein>
<feature type="transmembrane region" description="Helical" evidence="20">
    <location>
        <begin position="892"/>
        <end position="913"/>
    </location>
</feature>
<proteinExistence type="inferred from homology"/>
<dbReference type="PRINTS" id="PR01259">
    <property type="entry name" value="NACAEXCHNGR"/>
</dbReference>
<keyword evidence="16 20" id="KW-0472">Membrane</keyword>
<keyword evidence="8" id="KW-0479">Metal-binding</keyword>
<keyword evidence="14" id="KW-0915">Sodium</keyword>
<dbReference type="GO" id="GO:0005432">
    <property type="term" value="F:calcium:sodium antiporter activity"/>
    <property type="evidence" value="ECO:0007669"/>
    <property type="project" value="InterPro"/>
</dbReference>
<evidence type="ECO:0000259" key="22">
    <source>
        <dbReference type="SMART" id="SM00237"/>
    </source>
</evidence>
<dbReference type="Gene3D" id="1.20.1420.30">
    <property type="entry name" value="NCX, central ion-binding region"/>
    <property type="match status" value="2"/>
</dbReference>
<dbReference type="InterPro" id="IPR032452">
    <property type="entry name" value="Na_Ca_Ex_C-exten"/>
</dbReference>
<dbReference type="PANTHER" id="PTHR11878:SF65">
    <property type="entry name" value="NA_CA-EXCHANGE PROTEIN, ISOFORM G"/>
    <property type="match status" value="1"/>
</dbReference>
<evidence type="ECO:0000256" key="4">
    <source>
        <dbReference type="ARBA" id="ARBA00022449"/>
    </source>
</evidence>
<keyword evidence="17" id="KW-0325">Glycoprotein</keyword>
<dbReference type="InterPro" id="IPR003644">
    <property type="entry name" value="Calx_beta"/>
</dbReference>
<keyword evidence="12" id="KW-0112">Calmodulin-binding</keyword>
<reference evidence="23 24" key="1">
    <citation type="submission" date="2022-05" db="EMBL/GenBank/DDBJ databases">
        <authorList>
            <consortium name="Genoscope - CEA"/>
            <person name="William W."/>
        </authorList>
    </citation>
    <scope>NUCLEOTIDE SEQUENCE [LARGE SCALE GENOMIC DNA]</scope>
</reference>
<evidence type="ECO:0000256" key="18">
    <source>
        <dbReference type="ARBA" id="ARBA00023201"/>
    </source>
</evidence>
<evidence type="ECO:0000256" key="7">
    <source>
        <dbReference type="ARBA" id="ARBA00022692"/>
    </source>
</evidence>
<evidence type="ECO:0000256" key="13">
    <source>
        <dbReference type="ARBA" id="ARBA00022989"/>
    </source>
</evidence>
<evidence type="ECO:0000256" key="5">
    <source>
        <dbReference type="ARBA" id="ARBA00022475"/>
    </source>
</evidence>
<feature type="transmembrane region" description="Helical" evidence="20">
    <location>
        <begin position="821"/>
        <end position="840"/>
    </location>
</feature>
<keyword evidence="6" id="KW-0109">Calcium transport</keyword>
<comment type="similarity">
    <text evidence="2">Belongs to the Ca(2+):cation antiporter (CaCA) (TC 2.A.19) family. SLC8 subfamily.</text>
</comment>
<feature type="transmembrane region" description="Helical" evidence="20">
    <location>
        <begin position="57"/>
        <end position="78"/>
    </location>
</feature>
<dbReference type="GO" id="GO:0007154">
    <property type="term" value="P:cell communication"/>
    <property type="evidence" value="ECO:0007669"/>
    <property type="project" value="InterPro"/>
</dbReference>
<keyword evidence="4" id="KW-0050">Antiport</keyword>
<comment type="catalytic activity">
    <reaction evidence="19">
        <text>Ca(2+)(in) + 3 Na(+)(out) = Ca(2+)(out) + 3 Na(+)(in)</text>
        <dbReference type="Rhea" id="RHEA:69955"/>
        <dbReference type="ChEBI" id="CHEBI:29101"/>
        <dbReference type="ChEBI" id="CHEBI:29108"/>
    </reaction>
</comment>
<dbReference type="NCBIfam" id="TIGR00845">
    <property type="entry name" value="caca"/>
    <property type="match status" value="1"/>
</dbReference>
<dbReference type="InterPro" id="IPR038081">
    <property type="entry name" value="CalX-like_sf"/>
</dbReference>
<evidence type="ECO:0000256" key="14">
    <source>
        <dbReference type="ARBA" id="ARBA00023053"/>
    </source>
</evidence>
<dbReference type="GO" id="GO:0046872">
    <property type="term" value="F:metal ion binding"/>
    <property type="evidence" value="ECO:0007669"/>
    <property type="project" value="UniProtKB-KW"/>
</dbReference>
<feature type="transmembrane region" description="Helical" evidence="20">
    <location>
        <begin position="187"/>
        <end position="210"/>
    </location>
</feature>
<keyword evidence="3" id="KW-0813">Transport</keyword>
<evidence type="ECO:0000256" key="10">
    <source>
        <dbReference type="ARBA" id="ARBA00022737"/>
    </source>
</evidence>
<dbReference type="GO" id="GO:0098703">
    <property type="term" value="P:calcium ion import across plasma membrane"/>
    <property type="evidence" value="ECO:0007669"/>
    <property type="project" value="TreeGrafter"/>
</dbReference>
<evidence type="ECO:0000256" key="2">
    <source>
        <dbReference type="ARBA" id="ARBA00007489"/>
    </source>
</evidence>
<keyword evidence="9 21" id="KW-0732">Signal</keyword>
<feature type="signal peptide" evidence="21">
    <location>
        <begin position="1"/>
        <end position="28"/>
    </location>
</feature>
<keyword evidence="11" id="KW-0106">Calcium</keyword>
<evidence type="ECO:0000256" key="6">
    <source>
        <dbReference type="ARBA" id="ARBA00022568"/>
    </source>
</evidence>
<accession>A0AAU9WWW3</accession>
<dbReference type="PANTHER" id="PTHR11878">
    <property type="entry name" value="SODIUM/CALCIUM EXCHANGER"/>
    <property type="match status" value="1"/>
</dbReference>
<comment type="caution">
    <text evidence="23">The sequence shown here is derived from an EMBL/GenBank/DDBJ whole genome shotgun (WGS) entry which is preliminary data.</text>
</comment>
<feature type="chain" id="PRO_5043841024" description="Calx-beta domain-containing protein" evidence="21">
    <location>
        <begin position="29"/>
        <end position="919"/>
    </location>
</feature>
<dbReference type="EMBL" id="CALNXJ010000023">
    <property type="protein sequence ID" value="CAH3128935.1"/>
    <property type="molecule type" value="Genomic_DNA"/>
</dbReference>
<evidence type="ECO:0000256" key="15">
    <source>
        <dbReference type="ARBA" id="ARBA00023065"/>
    </source>
</evidence>
<evidence type="ECO:0000256" key="20">
    <source>
        <dbReference type="SAM" id="Phobius"/>
    </source>
</evidence>
<keyword evidence="5" id="KW-1003">Cell membrane</keyword>
<evidence type="ECO:0000256" key="11">
    <source>
        <dbReference type="ARBA" id="ARBA00022837"/>
    </source>
</evidence>
<evidence type="ECO:0000256" key="16">
    <source>
        <dbReference type="ARBA" id="ARBA00023136"/>
    </source>
</evidence>
<organism evidence="23 24">
    <name type="scientific">Pocillopora meandrina</name>
    <dbReference type="NCBI Taxonomy" id="46732"/>
    <lineage>
        <taxon>Eukaryota</taxon>
        <taxon>Metazoa</taxon>
        <taxon>Cnidaria</taxon>
        <taxon>Anthozoa</taxon>
        <taxon>Hexacorallia</taxon>
        <taxon>Scleractinia</taxon>
        <taxon>Astrocoeniina</taxon>
        <taxon>Pocilloporidae</taxon>
        <taxon>Pocillopora</taxon>
    </lineage>
</organism>
<evidence type="ECO:0000313" key="24">
    <source>
        <dbReference type="Proteomes" id="UP001159428"/>
    </source>
</evidence>
<keyword evidence="15" id="KW-0406">Ion transport</keyword>
<feature type="transmembrane region" description="Helical" evidence="20">
    <location>
        <begin position="770"/>
        <end position="789"/>
    </location>
</feature>
<evidence type="ECO:0000256" key="19">
    <source>
        <dbReference type="ARBA" id="ARBA00033667"/>
    </source>
</evidence>
<dbReference type="Pfam" id="PF01699">
    <property type="entry name" value="Na_Ca_ex"/>
    <property type="match status" value="2"/>
</dbReference>